<reference evidence="1 2" key="1">
    <citation type="submission" date="2024-09" db="EMBL/GenBank/DDBJ databases">
        <title>Floridaenema gen nov. (Aerosakkonemataceae, Aerosakkonematales ord. nov., Cyanobacteria) from benthic tropical and subtropical fresh waters, with the description of four new species.</title>
        <authorList>
            <person name="Moretto J.A."/>
            <person name="Berthold D.E."/>
            <person name="Lefler F.W."/>
            <person name="Huang I.-S."/>
            <person name="Laughinghouse H. IV."/>
        </authorList>
    </citation>
    <scope>NUCLEOTIDE SEQUENCE [LARGE SCALE GENOMIC DNA]</scope>
    <source>
        <strain evidence="1 2">BLCC-F167</strain>
    </source>
</reference>
<accession>A0ABV4WHV8</accession>
<proteinExistence type="predicted"/>
<sequence>MQAKELLQKVQFVVDAEGNKSAVQLSLEVWEELLTILEDLEDAEEIRLARENKETAIPWEQAKAELGIEV</sequence>
<dbReference type="RefSeq" id="WP_413276727.1">
    <property type="nucleotide sequence ID" value="NZ_JBHFNT010000059.1"/>
</dbReference>
<dbReference type="EMBL" id="JBHFNT010000059">
    <property type="protein sequence ID" value="MFB2834288.1"/>
    <property type="molecule type" value="Genomic_DNA"/>
</dbReference>
<evidence type="ECO:0000313" key="2">
    <source>
        <dbReference type="Proteomes" id="UP001576780"/>
    </source>
</evidence>
<gene>
    <name evidence="1" type="ORF">ACE1CA_07115</name>
</gene>
<comment type="caution">
    <text evidence="1">The sequence shown here is derived from an EMBL/GenBank/DDBJ whole genome shotgun (WGS) entry which is preliminary data.</text>
</comment>
<organism evidence="1 2">
    <name type="scientific">Floridaenema evergladense BLCC-F167</name>
    <dbReference type="NCBI Taxonomy" id="3153639"/>
    <lineage>
        <taxon>Bacteria</taxon>
        <taxon>Bacillati</taxon>
        <taxon>Cyanobacteriota</taxon>
        <taxon>Cyanophyceae</taxon>
        <taxon>Oscillatoriophycideae</taxon>
        <taxon>Aerosakkonematales</taxon>
        <taxon>Aerosakkonemataceae</taxon>
        <taxon>Floridanema</taxon>
        <taxon>Floridanema evergladense</taxon>
    </lineage>
</organism>
<dbReference type="Proteomes" id="UP001576780">
    <property type="component" value="Unassembled WGS sequence"/>
</dbReference>
<name>A0ABV4WHV8_9CYAN</name>
<keyword evidence="2" id="KW-1185">Reference proteome</keyword>
<evidence type="ECO:0000313" key="1">
    <source>
        <dbReference type="EMBL" id="MFB2834288.1"/>
    </source>
</evidence>
<protein>
    <submittedName>
        <fullName evidence="1">Uncharacterized protein</fullName>
    </submittedName>
</protein>